<keyword evidence="1" id="KW-0349">Heme</keyword>
<reference evidence="5" key="1">
    <citation type="submission" date="2018-05" db="EMBL/GenBank/DDBJ databases">
        <authorList>
            <person name="Lanie J.A."/>
            <person name="Ng W.-L."/>
            <person name="Kazmierczak K.M."/>
            <person name="Andrzejewski T.M."/>
            <person name="Davidsen T.M."/>
            <person name="Wayne K.J."/>
            <person name="Tettelin H."/>
            <person name="Glass J.I."/>
            <person name="Rusch D."/>
            <person name="Podicherti R."/>
            <person name="Tsui H.-C.T."/>
            <person name="Winkler M.E."/>
        </authorList>
    </citation>
    <scope>NUCLEOTIDE SEQUENCE</scope>
</reference>
<dbReference type="InterPro" id="IPR011008">
    <property type="entry name" value="Dimeric_a/b-barrel"/>
</dbReference>
<dbReference type="Pfam" id="PF06778">
    <property type="entry name" value="Chlor_dismutase"/>
    <property type="match status" value="1"/>
</dbReference>
<evidence type="ECO:0000313" key="5">
    <source>
        <dbReference type="EMBL" id="SVD27937.1"/>
    </source>
</evidence>
<feature type="compositionally biased region" description="Polar residues" evidence="4">
    <location>
        <begin position="1"/>
        <end position="10"/>
    </location>
</feature>
<dbReference type="Gene3D" id="3.30.70.1030">
    <property type="entry name" value="Apc35880, domain 1"/>
    <property type="match status" value="1"/>
</dbReference>
<evidence type="ECO:0000256" key="4">
    <source>
        <dbReference type="SAM" id="MobiDB-lite"/>
    </source>
</evidence>
<dbReference type="GO" id="GO:0020037">
    <property type="term" value="F:heme binding"/>
    <property type="evidence" value="ECO:0007669"/>
    <property type="project" value="InterPro"/>
</dbReference>
<feature type="region of interest" description="Disordered" evidence="4">
    <location>
        <begin position="1"/>
        <end position="41"/>
    </location>
</feature>
<keyword evidence="3" id="KW-0408">Iron</keyword>
<name>A0A382U1S9_9ZZZZ</name>
<evidence type="ECO:0008006" key="6">
    <source>
        <dbReference type="Google" id="ProtNLM"/>
    </source>
</evidence>
<dbReference type="GO" id="GO:0046872">
    <property type="term" value="F:metal ion binding"/>
    <property type="evidence" value="ECO:0007669"/>
    <property type="project" value="UniProtKB-KW"/>
</dbReference>
<evidence type="ECO:0000256" key="2">
    <source>
        <dbReference type="ARBA" id="ARBA00022723"/>
    </source>
</evidence>
<protein>
    <recommendedName>
        <fullName evidence="6">Chlorite dismutase</fullName>
    </recommendedName>
</protein>
<dbReference type="GO" id="GO:0016491">
    <property type="term" value="F:oxidoreductase activity"/>
    <property type="evidence" value="ECO:0007669"/>
    <property type="project" value="InterPro"/>
</dbReference>
<evidence type="ECO:0000256" key="1">
    <source>
        <dbReference type="ARBA" id="ARBA00022617"/>
    </source>
</evidence>
<dbReference type="AlphaFoldDB" id="A0A382U1S9"/>
<accession>A0A382U1S9</accession>
<evidence type="ECO:0000256" key="3">
    <source>
        <dbReference type="ARBA" id="ARBA00023004"/>
    </source>
</evidence>
<dbReference type="EMBL" id="UINC01140657">
    <property type="protein sequence ID" value="SVD27937.1"/>
    <property type="molecule type" value="Genomic_DNA"/>
</dbReference>
<sequence length="263" mass="29111">MTKQENTATGSPGAMDGENPLAQSGQPDLREHGAPVRGQSQTSDRRLFVQLHVFTDCMASGVVIDAVQRSGLTAAVYADLNDPRGVGVLLMDENPLVFTEVGRALLASDPFMALTPCPDFTMIGRTYSSGREPDLMDFLLYKVPRNVLSPDYPWAIWYPLRRVGAFNRLPRAEQGKILMEHGMLGRRYGEAGYAADVRLECHGLDRNDNDFVIGLIGPELFPLSRLVKDMRSTRQTGEFIQAMGPFFVGKTLFQSPITDTVNR</sequence>
<organism evidence="5">
    <name type="scientific">marine metagenome</name>
    <dbReference type="NCBI Taxonomy" id="408172"/>
    <lineage>
        <taxon>unclassified sequences</taxon>
        <taxon>metagenomes</taxon>
        <taxon>ecological metagenomes</taxon>
    </lineage>
</organism>
<dbReference type="SUPFAM" id="SSF54909">
    <property type="entry name" value="Dimeric alpha+beta barrel"/>
    <property type="match status" value="1"/>
</dbReference>
<keyword evidence="2" id="KW-0479">Metal-binding</keyword>
<proteinExistence type="predicted"/>
<dbReference type="InterPro" id="IPR010644">
    <property type="entry name" value="ChdC/CLD"/>
</dbReference>
<gene>
    <name evidence="5" type="ORF">METZ01_LOCUS380791</name>
</gene>